<dbReference type="SUPFAM" id="SSF48371">
    <property type="entry name" value="ARM repeat"/>
    <property type="match status" value="1"/>
</dbReference>
<dbReference type="InterPro" id="IPR011989">
    <property type="entry name" value="ARM-like"/>
</dbReference>
<feature type="non-terminal residue" evidence="3">
    <location>
        <position position="1"/>
    </location>
</feature>
<evidence type="ECO:0000259" key="2">
    <source>
        <dbReference type="Pfam" id="PF25767"/>
    </source>
</evidence>
<dbReference type="GO" id="GO:0007023">
    <property type="term" value="P:post-chaperonin tubulin folding pathway"/>
    <property type="evidence" value="ECO:0007669"/>
    <property type="project" value="InterPro"/>
</dbReference>
<evidence type="ECO:0000313" key="4">
    <source>
        <dbReference type="Proteomes" id="UP000574390"/>
    </source>
</evidence>
<gene>
    <name evidence="3" type="ORF">FOZ62_024041</name>
</gene>
<dbReference type="EMBL" id="JABANM010010980">
    <property type="protein sequence ID" value="KAF4738445.1"/>
    <property type="molecule type" value="Genomic_DNA"/>
</dbReference>
<reference evidence="3 4" key="1">
    <citation type="submission" date="2020-04" db="EMBL/GenBank/DDBJ databases">
        <title>Perkinsus olseni comparative genomics.</title>
        <authorList>
            <person name="Bogema D.R."/>
        </authorList>
    </citation>
    <scope>NUCLEOTIDE SEQUENCE [LARGE SCALE GENOMIC DNA]</scope>
    <source>
        <strain evidence="3">ATCC PRA-205</strain>
    </source>
</reference>
<evidence type="ECO:0000313" key="3">
    <source>
        <dbReference type="EMBL" id="KAF4738445.1"/>
    </source>
</evidence>
<dbReference type="InterPro" id="IPR016024">
    <property type="entry name" value="ARM-type_fold"/>
</dbReference>
<dbReference type="Gene3D" id="1.25.10.10">
    <property type="entry name" value="Leucine-rich Repeat Variant"/>
    <property type="match status" value="1"/>
</dbReference>
<feature type="signal peptide" evidence="1">
    <location>
        <begin position="1"/>
        <end position="18"/>
    </location>
</feature>
<dbReference type="AlphaFoldDB" id="A0A7J6T059"/>
<feature type="chain" id="PRO_5029600501" description="Tubulin-folding cofactor D ARM repeats domain-containing protein" evidence="1">
    <location>
        <begin position="19"/>
        <end position="418"/>
    </location>
</feature>
<evidence type="ECO:0000256" key="1">
    <source>
        <dbReference type="SAM" id="SignalP"/>
    </source>
</evidence>
<dbReference type="Pfam" id="PF25767">
    <property type="entry name" value="ARM_TBCD_2nd"/>
    <property type="match status" value="1"/>
</dbReference>
<organism evidence="3 4">
    <name type="scientific">Perkinsus olseni</name>
    <name type="common">Perkinsus atlanticus</name>
    <dbReference type="NCBI Taxonomy" id="32597"/>
    <lineage>
        <taxon>Eukaryota</taxon>
        <taxon>Sar</taxon>
        <taxon>Alveolata</taxon>
        <taxon>Perkinsozoa</taxon>
        <taxon>Perkinsea</taxon>
        <taxon>Perkinsida</taxon>
        <taxon>Perkinsidae</taxon>
        <taxon>Perkinsus</taxon>
    </lineage>
</organism>
<dbReference type="GO" id="GO:0007021">
    <property type="term" value="P:tubulin complex assembly"/>
    <property type="evidence" value="ECO:0007669"/>
    <property type="project" value="InterPro"/>
</dbReference>
<accession>A0A7J6T059</accession>
<protein>
    <recommendedName>
        <fullName evidence="2">Tubulin-folding cofactor D ARM repeats domain-containing protein</fullName>
    </recommendedName>
</protein>
<keyword evidence="1" id="KW-0732">Signal</keyword>
<dbReference type="InterPro" id="IPR058033">
    <property type="entry name" value="ARM_TBCD_2nd"/>
</dbReference>
<dbReference type="InterPro" id="IPR033162">
    <property type="entry name" value="TBCD"/>
</dbReference>
<dbReference type="PANTHER" id="PTHR12658">
    <property type="entry name" value="BETA-TUBULIN COFACTOR D"/>
    <property type="match status" value="1"/>
</dbReference>
<dbReference type="GO" id="GO:0000226">
    <property type="term" value="P:microtubule cytoskeleton organization"/>
    <property type="evidence" value="ECO:0007669"/>
    <property type="project" value="TreeGrafter"/>
</dbReference>
<proteinExistence type="predicted"/>
<dbReference type="PANTHER" id="PTHR12658:SF0">
    <property type="entry name" value="TUBULIN-SPECIFIC CHAPERONE D"/>
    <property type="match status" value="1"/>
</dbReference>
<dbReference type="Pfam" id="PF23579">
    <property type="entry name" value="ARM_TBCD"/>
    <property type="match status" value="1"/>
</dbReference>
<dbReference type="GO" id="GO:0005096">
    <property type="term" value="F:GTPase activator activity"/>
    <property type="evidence" value="ECO:0007669"/>
    <property type="project" value="InterPro"/>
</dbReference>
<feature type="domain" description="Tubulin-folding cofactor D ARM repeats" evidence="2">
    <location>
        <begin position="148"/>
        <end position="340"/>
    </location>
</feature>
<dbReference type="GO" id="GO:0048487">
    <property type="term" value="F:beta-tubulin binding"/>
    <property type="evidence" value="ECO:0007669"/>
    <property type="project" value="InterPro"/>
</dbReference>
<dbReference type="Proteomes" id="UP000574390">
    <property type="component" value="Unassembled WGS sequence"/>
</dbReference>
<comment type="caution">
    <text evidence="3">The sequence shown here is derived from an EMBL/GenBank/DDBJ whole genome shotgun (WGS) entry which is preliminary data.</text>
</comment>
<name>A0A7J6T059_PEROL</name>
<sequence length="418" mass="45832">FIMLVWLSVLLLAPFPFSSWPTADVPKRIARCCTTALQGHCERLHRAAALCLARLIAREDILQNSVKNDFFAQLSALPEITSVSEDPNGRQSPCILVAHQLSKLPTLRNMPNSELIVIVQAASRAWGLRGVPKKIVVALCGRICAELVDRECPDHVRQARQQWRYRQAGGRRLCSSLPQEAPSEAKKEKVDDEMTVAEFSMRESVQTLVEDVIGEILLPSLEDPVTVVRWAAAKALGRVSNVLPSAAAVDVLAALTPDGDDGLRSLGSAHRLHGTSLAVAEMLRRLGSTALAFDSPESLESLLDKVARPAFECQGLAATRDAACFVLWAVARGVCDQEIVSRNLDMILRLLVRSRYWWRITSLDDELLSAEWNPSLTGNVRPLAQPGNKQSLRGFCFDGIALEGFSFPTALSCDCVDS</sequence>